<dbReference type="AlphaFoldDB" id="A0A6A6H664"/>
<protein>
    <submittedName>
        <fullName evidence="1">Uncharacterized protein</fullName>
    </submittedName>
</protein>
<evidence type="ECO:0000313" key="1">
    <source>
        <dbReference type="EMBL" id="KAF2233566.1"/>
    </source>
</evidence>
<organism evidence="1 2">
    <name type="scientific">Viridothelium virens</name>
    <name type="common">Speckled blister lichen</name>
    <name type="synonym">Trypethelium virens</name>
    <dbReference type="NCBI Taxonomy" id="1048519"/>
    <lineage>
        <taxon>Eukaryota</taxon>
        <taxon>Fungi</taxon>
        <taxon>Dikarya</taxon>
        <taxon>Ascomycota</taxon>
        <taxon>Pezizomycotina</taxon>
        <taxon>Dothideomycetes</taxon>
        <taxon>Dothideomycetes incertae sedis</taxon>
        <taxon>Trypetheliales</taxon>
        <taxon>Trypetheliaceae</taxon>
        <taxon>Viridothelium</taxon>
    </lineage>
</organism>
<dbReference type="OrthoDB" id="3940852at2759"/>
<evidence type="ECO:0000313" key="2">
    <source>
        <dbReference type="Proteomes" id="UP000800092"/>
    </source>
</evidence>
<gene>
    <name evidence="1" type="ORF">EV356DRAFT_503361</name>
</gene>
<dbReference type="Proteomes" id="UP000800092">
    <property type="component" value="Unassembled WGS sequence"/>
</dbReference>
<dbReference type="EMBL" id="ML991805">
    <property type="protein sequence ID" value="KAF2233566.1"/>
    <property type="molecule type" value="Genomic_DNA"/>
</dbReference>
<accession>A0A6A6H664</accession>
<name>A0A6A6H664_VIRVR</name>
<keyword evidence="2" id="KW-1185">Reference proteome</keyword>
<proteinExistence type="predicted"/>
<sequence>MSGQSFATMPGKKDSPSATLDWVKQVAGKSTKVRAETTALDTFWEALRQDVLVRSIRAKIPGSYTRILQTKSLGEFIKILETGGSSLFVEEKEFEKYGFMIWKCFQEAFKPAVQLFEGYPLACPDFCKGYLLSALPTQVKKKIIGYLVPTSEIFGLVVTDCLVTTNLRAHQTSYNLQDRVGRLFTRTYGVSRRGSPPWKLPSVLAPFLKSRAFCRYVQELVYAGGIDFRGSPESVSAFMHDRMNKLDLMTKIRLSYRFEDTAPTKDPRTTLGTSGAWRKLSNMLVHDCIGLKDVKILVNKDFWNKIAWERHGADHYATVSELIRLPRASSKETGLPPDIEYDRPCGFLERVGRLSNEQIHLEVEIQGADTKEKKNFQKAVDVRLYHCTGVRKPLAEEKKRC</sequence>
<reference evidence="1" key="1">
    <citation type="journal article" date="2020" name="Stud. Mycol.">
        <title>101 Dothideomycetes genomes: a test case for predicting lifestyles and emergence of pathogens.</title>
        <authorList>
            <person name="Haridas S."/>
            <person name="Albert R."/>
            <person name="Binder M."/>
            <person name="Bloem J."/>
            <person name="Labutti K."/>
            <person name="Salamov A."/>
            <person name="Andreopoulos B."/>
            <person name="Baker S."/>
            <person name="Barry K."/>
            <person name="Bills G."/>
            <person name="Bluhm B."/>
            <person name="Cannon C."/>
            <person name="Castanera R."/>
            <person name="Culley D."/>
            <person name="Daum C."/>
            <person name="Ezra D."/>
            <person name="Gonzalez J."/>
            <person name="Henrissat B."/>
            <person name="Kuo A."/>
            <person name="Liang C."/>
            <person name="Lipzen A."/>
            <person name="Lutzoni F."/>
            <person name="Magnuson J."/>
            <person name="Mondo S."/>
            <person name="Nolan M."/>
            <person name="Ohm R."/>
            <person name="Pangilinan J."/>
            <person name="Park H.-J."/>
            <person name="Ramirez L."/>
            <person name="Alfaro M."/>
            <person name="Sun H."/>
            <person name="Tritt A."/>
            <person name="Yoshinaga Y."/>
            <person name="Zwiers L.-H."/>
            <person name="Turgeon B."/>
            <person name="Goodwin S."/>
            <person name="Spatafora J."/>
            <person name="Crous P."/>
            <person name="Grigoriev I."/>
        </authorList>
    </citation>
    <scope>NUCLEOTIDE SEQUENCE</scope>
    <source>
        <strain evidence="1">Tuck. ex Michener</strain>
    </source>
</reference>